<dbReference type="InterPro" id="IPR039269">
    <property type="entry name" value="ANKFN1"/>
</dbReference>
<sequence length="1464" mass="165193">MIEQEWRDFMFGTKNNCQMTEGAEVGSLPDAEQGSYLRWLKMSYETEKTCLLLPQESRASCVFHTADEKDEIPGMGEDSVLEMLSYSKFMDLETWLCMPSTLLPRTLESTCSASPLSSSSDSADTDTGLLERDSSPPFSNHSRERQNCLLPPSPILPVSVPPPSPVALRTTSTPVLNPSRDSCQGGVSHRKRRRLAASPGGLHWNASGSVLRDYERGEVACVSQVKRIPKPVDSERPRTELWGDKVTLRKTVSVDDTLLRQTPREHHRLLSRLERGKKKLRNIHSLGTTGRYETCKKPESKISRLTQRLNQRHSDAALIKDFRPLLFFSGSSGSSLSLDRSFSVSMTQQMQNLQLTHSKKGAGPASPSAAKRLYRNLSEKFKGSHSSFEDAYFFGRSDRIRKSSNVQSSEALFEAVEQQDLDAVQILLFQYTADELDLNTPNSEGLTPLDISIMTNNVPIAKMLLKAGAKESPHFVSQESREAHLSTLVQEAQRRASELSTQVMRESLSLETSDKEKQLKAWEWRCKLYKRMRTGFEHSQVPEAPTAVRLTVSSSTSLTVTFQEPASINSAVVTKYKVEWSCLKDFSLLAGELILENLTSLRCTVTGLSTGRQYYVRVSAYNMKGWGPSQLSQPPCAVPSNWKECDGRESRKRGHIEAMERLLQQVRATHQHYSCGDTSKLQNTSRKQSVSRSLKHLFHSSTKFVKTLKRGIYIATVFYHKDSLLVTNEDQIPIVEVEDSYSSSLMQDFLWFTKLSCMWEDVRWLRQSMTISNSSSSTLQSRQKMLSAAGQLQNLLGTHNLGRVHYEPIKDRHGNVLLVTVREMESLYSFFNGKWMQVSKLQSQRKSLSTPEEPYALDILLITIQDILAYQRRSQNRLSPGLYLGYLKLSSSVDQIKVLVPQRTPNMLCHARIRENWNVSRDEWEWLQTLSGPEEVERVDQAADCHAPLLFSELQTAIKSLLRQINLPLHQAKHFRLYTQEVLELGHNVSFLLLLPASEDVCTAPGQANPYTPHSGFLNLPLQMFELVHFCAYKEKFISLYCRLSSVLDLDALITQQALREAITDTELATAKQRHQHILDFIQQMDEMWRDIRWITDALQYARYKHPLGGVPITWLVDASAEPVTQKNDSTSSNTDYLPTPSPSPEMRRRKATSGKTCLLLFKYSFAVKHTLIKYSYSSISCTTADACRYLLSRLSVALFGSLFLLLVSDSQPGSDEEGCSEVFLPTDSDYDSSDALSPRDLDLVYSSAQDLSHQAVHALSGSAPDVLQMHDLKYSACPTAILETESCTKDLEDLSLSTYSSKSSDSTSRCKFLADPPTKRKMLSKSHPQRSYFGGPHRWLRVQSESQTPSLSEGVYTRQSDLDLPLELPRSLPHSPSASYRLDERKSAHRESKPNVRRIFVESCSETSPSRDSSRWPEEQEEVDRKASVAETVSVFSIVTEAQDVDSDEQTNDQVSEILSSTL</sequence>
<dbReference type="GO" id="GO:0005819">
    <property type="term" value="C:spindle"/>
    <property type="evidence" value="ECO:0007669"/>
    <property type="project" value="TreeGrafter"/>
</dbReference>
<dbReference type="SMART" id="SM00060">
    <property type="entry name" value="FN3"/>
    <property type="match status" value="1"/>
</dbReference>
<feature type="compositionally biased region" description="Low complexity" evidence="2">
    <location>
        <begin position="1299"/>
        <end position="1308"/>
    </location>
</feature>
<dbReference type="Gene3D" id="1.25.40.20">
    <property type="entry name" value="Ankyrin repeat-containing domain"/>
    <property type="match status" value="1"/>
</dbReference>
<dbReference type="Proteomes" id="UP000752171">
    <property type="component" value="Unassembled WGS sequence"/>
</dbReference>
<dbReference type="CDD" id="cd00063">
    <property type="entry name" value="FN3"/>
    <property type="match status" value="1"/>
</dbReference>
<feature type="region of interest" description="Disordered" evidence="2">
    <location>
        <begin position="1367"/>
        <end position="1428"/>
    </location>
</feature>
<dbReference type="PROSITE" id="PS50088">
    <property type="entry name" value="ANK_REPEAT"/>
    <property type="match status" value="1"/>
</dbReference>
<evidence type="ECO:0000313" key="4">
    <source>
        <dbReference type="EMBL" id="KAG9267952.1"/>
    </source>
</evidence>
<evidence type="ECO:0000256" key="1">
    <source>
        <dbReference type="PROSITE-ProRule" id="PRU00023"/>
    </source>
</evidence>
<evidence type="ECO:0000313" key="5">
    <source>
        <dbReference type="Proteomes" id="UP000752171"/>
    </source>
</evidence>
<feature type="compositionally biased region" description="Basic and acidic residues" evidence="2">
    <location>
        <begin position="1413"/>
        <end position="1428"/>
    </location>
</feature>
<dbReference type="PANTHER" id="PTHR21437">
    <property type="entry name" value="WIDE AWAKE"/>
    <property type="match status" value="1"/>
</dbReference>
<dbReference type="Gene3D" id="2.60.40.10">
    <property type="entry name" value="Immunoglobulins"/>
    <property type="match status" value="1"/>
</dbReference>
<dbReference type="Pfam" id="PF00041">
    <property type="entry name" value="fn3"/>
    <property type="match status" value="1"/>
</dbReference>
<feature type="compositionally biased region" description="Basic residues" evidence="2">
    <location>
        <begin position="1320"/>
        <end position="1329"/>
    </location>
</feature>
<feature type="compositionally biased region" description="Polar residues" evidence="2">
    <location>
        <begin position="1125"/>
        <end position="1137"/>
    </location>
</feature>
<dbReference type="InterPro" id="IPR002110">
    <property type="entry name" value="Ankyrin_rpt"/>
</dbReference>
<dbReference type="GO" id="GO:0061172">
    <property type="term" value="P:regulation of establishment of bipolar cell polarity"/>
    <property type="evidence" value="ECO:0007669"/>
    <property type="project" value="TreeGrafter"/>
</dbReference>
<dbReference type="OrthoDB" id="8957442at2759"/>
<dbReference type="SMART" id="SM00248">
    <property type="entry name" value="ANK"/>
    <property type="match status" value="2"/>
</dbReference>
<accession>A0A8T2LDB5</accession>
<feature type="region of interest" description="Disordered" evidence="2">
    <location>
        <begin position="1125"/>
        <end position="1150"/>
    </location>
</feature>
<dbReference type="PROSITE" id="PS50853">
    <property type="entry name" value="FN3"/>
    <property type="match status" value="1"/>
</dbReference>
<feature type="domain" description="Fibronectin type-III" evidence="3">
    <location>
        <begin position="544"/>
        <end position="640"/>
    </location>
</feature>
<feature type="compositionally biased region" description="Polar residues" evidence="2">
    <location>
        <begin position="1453"/>
        <end position="1464"/>
    </location>
</feature>
<feature type="compositionally biased region" description="Basic and acidic residues" evidence="2">
    <location>
        <begin position="1382"/>
        <end position="1395"/>
    </location>
</feature>
<proteinExistence type="predicted"/>
<dbReference type="InterPro" id="IPR003961">
    <property type="entry name" value="FN3_dom"/>
</dbReference>
<dbReference type="EMBL" id="JAICCE010000015">
    <property type="protein sequence ID" value="KAG9267952.1"/>
    <property type="molecule type" value="Genomic_DNA"/>
</dbReference>
<dbReference type="GO" id="GO:0000132">
    <property type="term" value="P:establishment of mitotic spindle orientation"/>
    <property type="evidence" value="ECO:0007669"/>
    <property type="project" value="TreeGrafter"/>
</dbReference>
<feature type="region of interest" description="Disordered" evidence="2">
    <location>
        <begin position="1445"/>
        <end position="1464"/>
    </location>
</feature>
<keyword evidence="1" id="KW-0040">ANK repeat</keyword>
<evidence type="ECO:0000259" key="3">
    <source>
        <dbReference type="PROSITE" id="PS50853"/>
    </source>
</evidence>
<dbReference type="PANTHER" id="PTHR21437:SF3">
    <property type="entry name" value="ANKYRIN REPEAT AND FIBRONECTIN TYPE-III DOMAIN-CONTAINING PROTEIN 1"/>
    <property type="match status" value="1"/>
</dbReference>
<reference evidence="4 5" key="1">
    <citation type="submission" date="2021-07" db="EMBL/GenBank/DDBJ databases">
        <authorList>
            <person name="Imarazene B."/>
            <person name="Zahm M."/>
            <person name="Klopp C."/>
            <person name="Cabau C."/>
            <person name="Beille S."/>
            <person name="Jouanno E."/>
            <person name="Castinel A."/>
            <person name="Lluch J."/>
            <person name="Gil L."/>
            <person name="Kuchtly C."/>
            <person name="Lopez Roques C."/>
            <person name="Donnadieu C."/>
            <person name="Parrinello H."/>
            <person name="Journot L."/>
            <person name="Du K."/>
            <person name="Schartl M."/>
            <person name="Retaux S."/>
            <person name="Guiguen Y."/>
        </authorList>
    </citation>
    <scope>NUCLEOTIDE SEQUENCE [LARGE SCALE GENOMIC DNA]</scope>
    <source>
        <strain evidence="4">Pach_M1</strain>
        <tissue evidence="4">Testis</tissue>
    </source>
</reference>
<gene>
    <name evidence="4" type="primary">ANKFN1</name>
    <name evidence="4" type="ORF">AMEX_G18831</name>
</gene>
<dbReference type="Pfam" id="PF13637">
    <property type="entry name" value="Ank_4"/>
    <property type="match status" value="1"/>
</dbReference>
<feature type="region of interest" description="Disordered" evidence="2">
    <location>
        <begin position="110"/>
        <end position="200"/>
    </location>
</feature>
<feature type="compositionally biased region" description="Low complexity" evidence="2">
    <location>
        <begin position="110"/>
        <end position="128"/>
    </location>
</feature>
<evidence type="ECO:0000256" key="2">
    <source>
        <dbReference type="SAM" id="MobiDB-lite"/>
    </source>
</evidence>
<comment type="caution">
    <text evidence="4">The sequence shown here is derived from an EMBL/GenBank/DDBJ whole genome shotgun (WGS) entry which is preliminary data.</text>
</comment>
<feature type="region of interest" description="Disordered" evidence="2">
    <location>
        <begin position="1299"/>
        <end position="1339"/>
    </location>
</feature>
<name>A0A8T2LDB5_ASTMX</name>
<organism evidence="4 5">
    <name type="scientific">Astyanax mexicanus</name>
    <name type="common">Blind cave fish</name>
    <name type="synonym">Astyanax fasciatus mexicanus</name>
    <dbReference type="NCBI Taxonomy" id="7994"/>
    <lineage>
        <taxon>Eukaryota</taxon>
        <taxon>Metazoa</taxon>
        <taxon>Chordata</taxon>
        <taxon>Craniata</taxon>
        <taxon>Vertebrata</taxon>
        <taxon>Euteleostomi</taxon>
        <taxon>Actinopterygii</taxon>
        <taxon>Neopterygii</taxon>
        <taxon>Teleostei</taxon>
        <taxon>Ostariophysi</taxon>
        <taxon>Characiformes</taxon>
        <taxon>Characoidei</taxon>
        <taxon>Acestrorhamphidae</taxon>
        <taxon>Acestrorhamphinae</taxon>
        <taxon>Astyanax</taxon>
    </lineage>
</organism>
<dbReference type="InterPro" id="IPR036770">
    <property type="entry name" value="Ankyrin_rpt-contain_sf"/>
</dbReference>
<dbReference type="PROSITE" id="PS50297">
    <property type="entry name" value="ANK_REP_REGION"/>
    <property type="match status" value="1"/>
</dbReference>
<feature type="compositionally biased region" description="Polar residues" evidence="2">
    <location>
        <begin position="169"/>
        <end position="182"/>
    </location>
</feature>
<protein>
    <submittedName>
        <fullName evidence="4">Ankyrin repeat and fibronectin type-III domain-containing protein 1</fullName>
    </submittedName>
</protein>
<feature type="compositionally biased region" description="Pro residues" evidence="2">
    <location>
        <begin position="151"/>
        <end position="165"/>
    </location>
</feature>
<dbReference type="InterPro" id="IPR036116">
    <property type="entry name" value="FN3_sf"/>
</dbReference>
<dbReference type="InterPro" id="IPR013783">
    <property type="entry name" value="Ig-like_fold"/>
</dbReference>
<dbReference type="SUPFAM" id="SSF49265">
    <property type="entry name" value="Fibronectin type III"/>
    <property type="match status" value="1"/>
</dbReference>
<feature type="repeat" description="ANK" evidence="1">
    <location>
        <begin position="444"/>
        <end position="469"/>
    </location>
</feature>
<dbReference type="SUPFAM" id="SSF48403">
    <property type="entry name" value="Ankyrin repeat"/>
    <property type="match status" value="1"/>
</dbReference>